<comment type="caution">
    <text evidence="2">The sequence shown here is derived from an EMBL/GenBank/DDBJ whole genome shotgun (WGS) entry which is preliminary data.</text>
</comment>
<keyword evidence="3" id="KW-1185">Reference proteome</keyword>
<dbReference type="AlphaFoldDB" id="S2DP04"/>
<evidence type="ECO:0000313" key="3">
    <source>
        <dbReference type="Proteomes" id="UP000006073"/>
    </source>
</evidence>
<accession>S2DP04</accession>
<evidence type="ECO:0000313" key="2">
    <source>
        <dbReference type="EMBL" id="EOZ98935.1"/>
    </source>
</evidence>
<feature type="region of interest" description="Disordered" evidence="1">
    <location>
        <begin position="236"/>
        <end position="263"/>
    </location>
</feature>
<dbReference type="STRING" id="1189612.A33Q_0918"/>
<evidence type="ECO:0008006" key="4">
    <source>
        <dbReference type="Google" id="ProtNLM"/>
    </source>
</evidence>
<organism evidence="2 3">
    <name type="scientific">Indibacter alkaliphilus (strain CCUG 57479 / KCTC 22604 / LW1)</name>
    <dbReference type="NCBI Taxonomy" id="1189612"/>
    <lineage>
        <taxon>Bacteria</taxon>
        <taxon>Pseudomonadati</taxon>
        <taxon>Bacteroidota</taxon>
        <taxon>Cytophagia</taxon>
        <taxon>Cytophagales</taxon>
        <taxon>Cyclobacteriaceae</taxon>
    </lineage>
</organism>
<name>S2DP04_INDAL</name>
<evidence type="ECO:0000256" key="1">
    <source>
        <dbReference type="SAM" id="MobiDB-lite"/>
    </source>
</evidence>
<dbReference type="EMBL" id="ALWO02000021">
    <property type="protein sequence ID" value="EOZ98935.1"/>
    <property type="molecule type" value="Genomic_DNA"/>
</dbReference>
<dbReference type="RefSeq" id="WP_009035898.1">
    <property type="nucleotide sequence ID" value="NZ_ALWO02000021.1"/>
</dbReference>
<protein>
    <recommendedName>
        <fullName evidence="4">DUF3945 domain-containing protein</fullName>
    </recommendedName>
</protein>
<sequence length="263" mass="30451">MFNLIYTNTMNQENLDYLKERLKYSGFDESLGTQLEKKLKAGEENFTLPLKMEVEGRNMDMQLHFGKSAVSDRYFFNKYDVSLSNANPSIEPKTHTFYANQGVTVKEAFNLMEGRAVMKNLLNAEKEPYKAWLQLDLGVKEQNGNFKMEQYHENYGYDVKKVLENLPIKEAFDPNKADWLLKAVQKGNQYPVTMQKDGKEEIMYVEANPKFKSVNVYDSQMRTVKTNELTLDNVVKEPDESKKKARMIPETPQVPKASKGKRV</sequence>
<gene>
    <name evidence="2" type="ORF">A33Q_0918</name>
</gene>
<proteinExistence type="predicted"/>
<dbReference type="eggNOG" id="ENOG502Z8XB">
    <property type="taxonomic scope" value="Bacteria"/>
</dbReference>
<dbReference type="Proteomes" id="UP000006073">
    <property type="component" value="Unassembled WGS sequence"/>
</dbReference>
<reference evidence="2 3" key="1">
    <citation type="journal article" date="2013" name="Genome Announc.">
        <title>Draft Genome Sequence of Indibacter alkaliphilus Strain LW1T, Isolated from Lonar Lake, a Haloalkaline Lake in the Buldana District of Maharashtra, India.</title>
        <authorList>
            <person name="Singh A."/>
            <person name="Kumar Jangir P."/>
            <person name="Sharma R."/>
            <person name="Singh A."/>
            <person name="Kumar Pinnaka A."/>
            <person name="Shivaji S."/>
        </authorList>
    </citation>
    <scope>NUCLEOTIDE SEQUENCE [LARGE SCALE GENOMIC DNA]</scope>
    <source>
        <strain evidence="3">CCUG 57479 / KCTC 22604 / LW1</strain>
    </source>
</reference>